<keyword evidence="1" id="KW-0472">Membrane</keyword>
<protein>
    <submittedName>
        <fullName evidence="2">PIR Superfamily Protein</fullName>
    </submittedName>
</protein>
<evidence type="ECO:0000313" key="3">
    <source>
        <dbReference type="Proteomes" id="UP000078560"/>
    </source>
</evidence>
<dbReference type="Pfam" id="PF05795">
    <property type="entry name" value="Plasmodium_Vir"/>
    <property type="match status" value="2"/>
</dbReference>
<dbReference type="VEuPathDB" id="PlasmoDB:PocGH01_00201900"/>
<proteinExistence type="predicted"/>
<gene>
    <name evidence="2" type="ORF">POVCU2_0013660</name>
</gene>
<reference evidence="3" key="1">
    <citation type="submission" date="2016-05" db="EMBL/GenBank/DDBJ databases">
        <authorList>
            <person name="Naeem Raeece"/>
        </authorList>
    </citation>
    <scope>NUCLEOTIDE SEQUENCE [LARGE SCALE GENOMIC DNA]</scope>
</reference>
<evidence type="ECO:0000313" key="2">
    <source>
        <dbReference type="EMBL" id="SBS82057.1"/>
    </source>
</evidence>
<sequence length="346" mass="40497">MTDKVYYNDDDMLSLPSIRNYKHIDTYKYNDFGNSGLCTTIKNELNDYVGIYDLCMDVTGILNNFNKSRITSLFDNEQCTVFNYWMYHHLYNNLTEGNDSRSVSSFIFKLLEYRKDYIKDDKCTIDIKIIFKDHFIKTKMLHDYALDYESIKSKVESPDAECSKSYNAYIVKHSENYNKVKEECRTNESLPYCALYTKITEYLLPLRACRQKDSTLRTRHGEVMMDTFQGALSEGGHGDEFGRRMGHENSGELHFPLTAQAHRTSNSSTIMSILFPVLGILFSFFILYRFTPAGSLLNTYLLKKKKFRTHVDEEETEHMLENTYEYVNRNMGYDTHHIGYNGLENP</sequence>
<dbReference type="Proteomes" id="UP000078560">
    <property type="component" value="Unassembled WGS sequence"/>
</dbReference>
<dbReference type="AlphaFoldDB" id="A0A1A8VQW2"/>
<keyword evidence="1" id="KW-1133">Transmembrane helix</keyword>
<feature type="transmembrane region" description="Helical" evidence="1">
    <location>
        <begin position="270"/>
        <end position="288"/>
    </location>
</feature>
<evidence type="ECO:0000256" key="1">
    <source>
        <dbReference type="SAM" id="Phobius"/>
    </source>
</evidence>
<name>A0A1A8VQW2_PLAOA</name>
<organism evidence="2 3">
    <name type="scientific">Plasmodium ovale curtisi</name>
    <dbReference type="NCBI Taxonomy" id="864141"/>
    <lineage>
        <taxon>Eukaryota</taxon>
        <taxon>Sar</taxon>
        <taxon>Alveolata</taxon>
        <taxon>Apicomplexa</taxon>
        <taxon>Aconoidasida</taxon>
        <taxon>Haemosporida</taxon>
        <taxon>Plasmodiidae</taxon>
        <taxon>Plasmodium</taxon>
        <taxon>Plasmodium (Plasmodium)</taxon>
    </lineage>
</organism>
<keyword evidence="1" id="KW-0812">Transmembrane</keyword>
<dbReference type="InterPro" id="IPR008780">
    <property type="entry name" value="Plasmodium_Vir"/>
</dbReference>
<dbReference type="EMBL" id="FLQU01000196">
    <property type="protein sequence ID" value="SBS82057.1"/>
    <property type="molecule type" value="Genomic_DNA"/>
</dbReference>
<accession>A0A1A8VQW2</accession>